<dbReference type="PANTHER" id="PTHR14021:SF15">
    <property type="entry name" value="IRON-SULFUR CLUSTER CO-CHAPERONE PROTEIN HSCB"/>
    <property type="match status" value="1"/>
</dbReference>
<dbReference type="GO" id="GO:1990230">
    <property type="term" value="C:iron-sulfur cluster transfer complex"/>
    <property type="evidence" value="ECO:0007669"/>
    <property type="project" value="TreeGrafter"/>
</dbReference>
<dbReference type="NCBIfam" id="TIGR00714">
    <property type="entry name" value="hscB"/>
    <property type="match status" value="1"/>
</dbReference>
<keyword evidence="5" id="KW-0175">Coiled coil</keyword>
<dbReference type="Proteomes" id="UP000826722">
    <property type="component" value="Chromosome"/>
</dbReference>
<dbReference type="PANTHER" id="PTHR14021">
    <property type="entry name" value="IRON-SULFUR CLUSTER CO-CHAPERONE PROTEIN HSCB"/>
    <property type="match status" value="1"/>
</dbReference>
<dbReference type="InterPro" id="IPR001623">
    <property type="entry name" value="DnaJ_domain"/>
</dbReference>
<dbReference type="SUPFAM" id="SSF46565">
    <property type="entry name" value="Chaperone J-domain"/>
    <property type="match status" value="1"/>
</dbReference>
<dbReference type="GO" id="GO:0001671">
    <property type="term" value="F:ATPase activator activity"/>
    <property type="evidence" value="ECO:0007669"/>
    <property type="project" value="InterPro"/>
</dbReference>
<gene>
    <name evidence="4 7" type="primary">hscB</name>
    <name evidence="7" type="ORF">ZMTM_19300</name>
</gene>
<dbReference type="HAMAP" id="MF_00682">
    <property type="entry name" value="HscB"/>
    <property type="match status" value="1"/>
</dbReference>
<keyword evidence="2 4" id="KW-0143">Chaperone</keyword>
<accession>A0A8D5G9S1</accession>
<dbReference type="GO" id="GO:0044571">
    <property type="term" value="P:[2Fe-2S] cluster assembly"/>
    <property type="evidence" value="ECO:0007669"/>
    <property type="project" value="InterPro"/>
</dbReference>
<dbReference type="Gene3D" id="1.20.1280.20">
    <property type="entry name" value="HscB, C-terminal domain"/>
    <property type="match status" value="1"/>
</dbReference>
<reference evidence="7" key="1">
    <citation type="journal article" date="2021" name="Arch. Microbiol.">
        <title>Methyloradius palustris gen. nov., sp. nov., a methanol-oxidizing bacterium isolated from snow.</title>
        <authorList>
            <person name="Miyadera T."/>
            <person name="Kojima H."/>
            <person name="Fukui M."/>
        </authorList>
    </citation>
    <scope>NUCLEOTIDE SEQUENCE</scope>
    <source>
        <strain evidence="7">Zm11</strain>
    </source>
</reference>
<evidence type="ECO:0000256" key="3">
    <source>
        <dbReference type="ARBA" id="ARBA00025596"/>
    </source>
</evidence>
<evidence type="ECO:0000256" key="5">
    <source>
        <dbReference type="SAM" id="Coils"/>
    </source>
</evidence>
<evidence type="ECO:0000256" key="2">
    <source>
        <dbReference type="ARBA" id="ARBA00023186"/>
    </source>
</evidence>
<protein>
    <recommendedName>
        <fullName evidence="4">Co-chaperone protein HscB homolog</fullName>
    </recommendedName>
</protein>
<comment type="similarity">
    <text evidence="1 4">Belongs to the HscB family.</text>
</comment>
<dbReference type="KEGG" id="mpau:ZMTM_19300"/>
<dbReference type="SMART" id="SM00271">
    <property type="entry name" value="DnaJ"/>
    <property type="match status" value="1"/>
</dbReference>
<comment type="function">
    <text evidence="3 4">Co-chaperone involved in the maturation of iron-sulfur cluster-containing proteins. Seems to help targeting proteins to be folded toward HscA.</text>
</comment>
<dbReference type="InterPro" id="IPR036386">
    <property type="entry name" value="HscB_C_sf"/>
</dbReference>
<dbReference type="AlphaFoldDB" id="A0A8D5G9S1"/>
<dbReference type="RefSeq" id="WP_221763733.1">
    <property type="nucleotide sequence ID" value="NZ_AP024110.1"/>
</dbReference>
<evidence type="ECO:0000256" key="4">
    <source>
        <dbReference type="HAMAP-Rule" id="MF_00682"/>
    </source>
</evidence>
<evidence type="ECO:0000313" key="7">
    <source>
        <dbReference type="EMBL" id="BCM25671.1"/>
    </source>
</evidence>
<evidence type="ECO:0000313" key="8">
    <source>
        <dbReference type="Proteomes" id="UP000826722"/>
    </source>
</evidence>
<dbReference type="CDD" id="cd06257">
    <property type="entry name" value="DnaJ"/>
    <property type="match status" value="1"/>
</dbReference>
<dbReference type="InterPro" id="IPR004640">
    <property type="entry name" value="HscB"/>
</dbReference>
<dbReference type="PROSITE" id="PS50076">
    <property type="entry name" value="DNAJ_2"/>
    <property type="match status" value="1"/>
</dbReference>
<dbReference type="GO" id="GO:0051087">
    <property type="term" value="F:protein-folding chaperone binding"/>
    <property type="evidence" value="ECO:0007669"/>
    <property type="project" value="InterPro"/>
</dbReference>
<dbReference type="EMBL" id="AP024110">
    <property type="protein sequence ID" value="BCM25671.1"/>
    <property type="molecule type" value="Genomic_DNA"/>
</dbReference>
<keyword evidence="8" id="KW-1185">Reference proteome</keyword>
<dbReference type="GO" id="GO:0006457">
    <property type="term" value="P:protein folding"/>
    <property type="evidence" value="ECO:0007669"/>
    <property type="project" value="UniProtKB-UniRule"/>
</dbReference>
<feature type="coiled-coil region" evidence="5">
    <location>
        <begin position="120"/>
        <end position="147"/>
    </location>
</feature>
<dbReference type="GO" id="GO:0051259">
    <property type="term" value="P:protein complex oligomerization"/>
    <property type="evidence" value="ECO:0007669"/>
    <property type="project" value="InterPro"/>
</dbReference>
<feature type="domain" description="J" evidence="6">
    <location>
        <begin position="11"/>
        <end position="85"/>
    </location>
</feature>
<dbReference type="Pfam" id="PF07743">
    <property type="entry name" value="HSCB_C"/>
    <property type="match status" value="1"/>
</dbReference>
<comment type="subunit">
    <text evidence="4">Interacts with HscA and stimulates its ATPase activity.</text>
</comment>
<dbReference type="InterPro" id="IPR009073">
    <property type="entry name" value="HscB_oligo_C"/>
</dbReference>
<evidence type="ECO:0000259" key="6">
    <source>
        <dbReference type="PROSITE" id="PS50076"/>
    </source>
</evidence>
<dbReference type="Gene3D" id="1.10.287.110">
    <property type="entry name" value="DnaJ domain"/>
    <property type="match status" value="1"/>
</dbReference>
<sequence length="180" mass="20608">MQETRQDSDLNYFELFNLPATFSVDSQLLDINYRKLQSEVHPDRFVTASSAERMKSMQMATLANDAYQTLKQPLSKARYLLKLAGIATDEENNTAMPADFLMLQMEWRETIEDARNAKDIDALDNLLNEIAQNANTLQQTLKIALDETNDLELAADTVRKLSFIEKLREDVSQSIEKLEN</sequence>
<dbReference type="InterPro" id="IPR036869">
    <property type="entry name" value="J_dom_sf"/>
</dbReference>
<proteinExistence type="inferred from homology"/>
<evidence type="ECO:0000256" key="1">
    <source>
        <dbReference type="ARBA" id="ARBA00010476"/>
    </source>
</evidence>
<dbReference type="NCBIfam" id="NF002935">
    <property type="entry name" value="PRK03578.1"/>
    <property type="match status" value="1"/>
</dbReference>
<organism evidence="7 8">
    <name type="scientific">Methyloradius palustris</name>
    <dbReference type="NCBI Taxonomy" id="2778876"/>
    <lineage>
        <taxon>Bacteria</taxon>
        <taxon>Pseudomonadati</taxon>
        <taxon>Pseudomonadota</taxon>
        <taxon>Betaproteobacteria</taxon>
        <taxon>Nitrosomonadales</taxon>
        <taxon>Methylophilaceae</taxon>
        <taxon>Methyloradius</taxon>
    </lineage>
</organism>
<dbReference type="SUPFAM" id="SSF47144">
    <property type="entry name" value="HSC20 (HSCB), C-terminal oligomerisation domain"/>
    <property type="match status" value="1"/>
</dbReference>
<name>A0A8D5G9S1_9PROT</name>